<dbReference type="Proteomes" id="UP000267223">
    <property type="component" value="Unassembled WGS sequence"/>
</dbReference>
<comment type="caution">
    <text evidence="1">The sequence shown here is derived from an EMBL/GenBank/DDBJ whole genome shotgun (WGS) entry which is preliminary data.</text>
</comment>
<accession>A0A3M9NGH0</accession>
<proteinExistence type="predicted"/>
<name>A0A3M9NGH0_9BACT</name>
<keyword evidence="2" id="KW-1185">Reference proteome</keyword>
<dbReference type="AlphaFoldDB" id="A0A3M9NGH0"/>
<dbReference type="Gene3D" id="3.40.50.1820">
    <property type="entry name" value="alpha/beta hydrolase"/>
    <property type="match status" value="1"/>
</dbReference>
<gene>
    <name evidence="1" type="ORF">EFY79_08970</name>
</gene>
<dbReference type="InterPro" id="IPR029058">
    <property type="entry name" value="AB_hydrolase_fold"/>
</dbReference>
<sequence length="259" mass="29161">MNRSMNFLIVLVVVIFTSCHSKIKERSEKIYSRHLQKHITLTIISTPPPSNKSDFNLLLLNNGFDQDGTMKITDSLYRKKDIKALLIVAIKAFDAKQQFGVAGITDGQNNGSLASKYSDFIVNELLPYIKKKAAVRSFKSITIAGVGDGGISAFDIAWDNWQKFDKVGILQDFSNPGRLTDFSAITNKIAKSRKKPKLQFWLEVEKEQDESVKEDSSQINNLIETLRIKNVTPSSVNIQTPLNKHQSLINFLLWVNNGN</sequence>
<dbReference type="InterPro" id="IPR000801">
    <property type="entry name" value="Esterase-like"/>
</dbReference>
<dbReference type="Pfam" id="PF00756">
    <property type="entry name" value="Esterase"/>
    <property type="match status" value="1"/>
</dbReference>
<evidence type="ECO:0000313" key="1">
    <source>
        <dbReference type="EMBL" id="RNI36886.1"/>
    </source>
</evidence>
<dbReference type="RefSeq" id="WP_123120370.1">
    <property type="nucleotide sequence ID" value="NZ_RJJR01000006.1"/>
</dbReference>
<dbReference type="PROSITE" id="PS51257">
    <property type="entry name" value="PROKAR_LIPOPROTEIN"/>
    <property type="match status" value="1"/>
</dbReference>
<organism evidence="1 2">
    <name type="scientific">Hanamia caeni</name>
    <dbReference type="NCBI Taxonomy" id="2294116"/>
    <lineage>
        <taxon>Bacteria</taxon>
        <taxon>Pseudomonadati</taxon>
        <taxon>Bacteroidota</taxon>
        <taxon>Chitinophagia</taxon>
        <taxon>Chitinophagales</taxon>
        <taxon>Chitinophagaceae</taxon>
        <taxon>Hanamia</taxon>
    </lineage>
</organism>
<protein>
    <submittedName>
        <fullName evidence="1">Uncharacterized protein</fullName>
    </submittedName>
</protein>
<dbReference type="SUPFAM" id="SSF53474">
    <property type="entry name" value="alpha/beta-Hydrolases"/>
    <property type="match status" value="1"/>
</dbReference>
<dbReference type="OrthoDB" id="9784036at2"/>
<dbReference type="EMBL" id="RJJR01000006">
    <property type="protein sequence ID" value="RNI36886.1"/>
    <property type="molecule type" value="Genomic_DNA"/>
</dbReference>
<evidence type="ECO:0000313" key="2">
    <source>
        <dbReference type="Proteomes" id="UP000267223"/>
    </source>
</evidence>
<reference evidence="1 2" key="1">
    <citation type="submission" date="2018-11" db="EMBL/GenBank/DDBJ databases">
        <title>Draft genome sequence of Ferruginibacter sp. BO-59.</title>
        <authorList>
            <person name="Im W.T."/>
        </authorList>
    </citation>
    <scope>NUCLEOTIDE SEQUENCE [LARGE SCALE GENOMIC DNA]</scope>
    <source>
        <strain evidence="1 2">BO-59</strain>
    </source>
</reference>